<feature type="chain" id="PRO_5011990898" evidence="1">
    <location>
        <begin position="26"/>
        <end position="67"/>
    </location>
</feature>
<evidence type="ECO:0000313" key="2">
    <source>
        <dbReference type="EMBL" id="JAW16409.1"/>
    </source>
</evidence>
<dbReference type="AlphaFoldDB" id="A0A224Y787"/>
<organism evidence="2">
    <name type="scientific">Panstrongylus lignarius</name>
    <dbReference type="NCBI Taxonomy" id="156445"/>
    <lineage>
        <taxon>Eukaryota</taxon>
        <taxon>Metazoa</taxon>
        <taxon>Ecdysozoa</taxon>
        <taxon>Arthropoda</taxon>
        <taxon>Hexapoda</taxon>
        <taxon>Insecta</taxon>
        <taxon>Pterygota</taxon>
        <taxon>Neoptera</taxon>
        <taxon>Paraneoptera</taxon>
        <taxon>Hemiptera</taxon>
        <taxon>Heteroptera</taxon>
        <taxon>Panheteroptera</taxon>
        <taxon>Cimicomorpha</taxon>
        <taxon>Reduviidae</taxon>
        <taxon>Triatominae</taxon>
        <taxon>Panstrongylus</taxon>
    </lineage>
</organism>
<reference evidence="2" key="1">
    <citation type="journal article" date="2018" name="PLoS Negl. Trop. Dis.">
        <title>An insight into the salivary gland and fat body transcriptome of Panstrongylus lignarius (Hemiptera: Heteroptera), the main vector of Chagas disease in Peru.</title>
        <authorList>
            <person name="Nevoa J.C."/>
            <person name="Mendes M.T."/>
            <person name="da Silva M.V."/>
            <person name="Soares S.C."/>
            <person name="Oliveira C.J.F."/>
            <person name="Ribeiro J.M.C."/>
        </authorList>
    </citation>
    <scope>NUCLEOTIDE SEQUENCE</scope>
</reference>
<protein>
    <submittedName>
        <fullName evidence="2">Putative secreted protein</fullName>
    </submittedName>
</protein>
<name>A0A224Y787_9HEMI</name>
<proteinExistence type="predicted"/>
<keyword evidence="1" id="KW-0732">Signal</keyword>
<dbReference type="EMBL" id="GFTR01000017">
    <property type="protein sequence ID" value="JAW16409.1"/>
    <property type="molecule type" value="Transcribed_RNA"/>
</dbReference>
<sequence>MEPLGPFFRFLSGFLFLISSEGCWSILDCSDAGAANSSSFSRNSSIVLRETDVIRVNSTSAGIISSI</sequence>
<evidence type="ECO:0000256" key="1">
    <source>
        <dbReference type="SAM" id="SignalP"/>
    </source>
</evidence>
<accession>A0A224Y787</accession>
<feature type="signal peptide" evidence="1">
    <location>
        <begin position="1"/>
        <end position="25"/>
    </location>
</feature>